<keyword evidence="1" id="KW-1133">Transmembrane helix</keyword>
<dbReference type="Proteomes" id="UP001487740">
    <property type="component" value="Unassembled WGS sequence"/>
</dbReference>
<keyword evidence="1" id="KW-0812">Transmembrane</keyword>
<dbReference type="EMBL" id="JARAKH010000061">
    <property type="protein sequence ID" value="KAK8375187.1"/>
    <property type="molecule type" value="Genomic_DNA"/>
</dbReference>
<keyword evidence="3" id="KW-1185">Reference proteome</keyword>
<name>A0AAW0SM47_SCYPA</name>
<evidence type="ECO:0000313" key="2">
    <source>
        <dbReference type="EMBL" id="KAK8375187.1"/>
    </source>
</evidence>
<sequence length="196" mass="22139">MSVGMFVIVKRKTLETPLNWEENREALLTISFTLSNYRPFNHSFRHSTPMTLKARGTRLPKLDVHGESEWRRSPSPRDLRGASYSRLQDHQRHEHGKRITPSLTLLLLLLLLLLSFLTLFLLLLLLLSSLTLFLLLILILLLLILFLLFILVHHPSPLSLSSCPLLLLFPARDGRDLGGAGLMPSTTTLIGHANAP</sequence>
<evidence type="ECO:0000256" key="1">
    <source>
        <dbReference type="SAM" id="Phobius"/>
    </source>
</evidence>
<gene>
    <name evidence="2" type="ORF">O3P69_012769</name>
</gene>
<reference evidence="2 3" key="1">
    <citation type="submission" date="2023-03" db="EMBL/GenBank/DDBJ databases">
        <title>High-quality genome of Scylla paramamosain provides insights in environmental adaptation.</title>
        <authorList>
            <person name="Zhang L."/>
        </authorList>
    </citation>
    <scope>NUCLEOTIDE SEQUENCE [LARGE SCALE GENOMIC DNA]</scope>
    <source>
        <strain evidence="2">LZ_2023a</strain>
        <tissue evidence="2">Muscle</tissue>
    </source>
</reference>
<feature type="transmembrane region" description="Helical" evidence="1">
    <location>
        <begin position="132"/>
        <end position="152"/>
    </location>
</feature>
<evidence type="ECO:0000313" key="3">
    <source>
        <dbReference type="Proteomes" id="UP001487740"/>
    </source>
</evidence>
<comment type="caution">
    <text evidence="2">The sequence shown here is derived from an EMBL/GenBank/DDBJ whole genome shotgun (WGS) entry which is preliminary data.</text>
</comment>
<proteinExistence type="predicted"/>
<feature type="transmembrane region" description="Helical" evidence="1">
    <location>
        <begin position="105"/>
        <end position="126"/>
    </location>
</feature>
<accession>A0AAW0SM47</accession>
<keyword evidence="1" id="KW-0472">Membrane</keyword>
<protein>
    <submittedName>
        <fullName evidence="2">Uncharacterized protein</fullName>
    </submittedName>
</protein>
<organism evidence="2 3">
    <name type="scientific">Scylla paramamosain</name>
    <name type="common">Mud crab</name>
    <dbReference type="NCBI Taxonomy" id="85552"/>
    <lineage>
        <taxon>Eukaryota</taxon>
        <taxon>Metazoa</taxon>
        <taxon>Ecdysozoa</taxon>
        <taxon>Arthropoda</taxon>
        <taxon>Crustacea</taxon>
        <taxon>Multicrustacea</taxon>
        <taxon>Malacostraca</taxon>
        <taxon>Eumalacostraca</taxon>
        <taxon>Eucarida</taxon>
        <taxon>Decapoda</taxon>
        <taxon>Pleocyemata</taxon>
        <taxon>Brachyura</taxon>
        <taxon>Eubrachyura</taxon>
        <taxon>Portunoidea</taxon>
        <taxon>Portunidae</taxon>
        <taxon>Portuninae</taxon>
        <taxon>Scylla</taxon>
    </lineage>
</organism>
<dbReference type="AlphaFoldDB" id="A0AAW0SM47"/>